<accession>A0A1Y2D6F0</accession>
<proteinExistence type="predicted"/>
<protein>
    <submittedName>
        <fullName evidence="2">Uncharacterized protein</fullName>
    </submittedName>
</protein>
<reference evidence="2 3" key="1">
    <citation type="submission" date="2016-07" db="EMBL/GenBank/DDBJ databases">
        <title>Pervasive Adenine N6-methylation of Active Genes in Fungi.</title>
        <authorList>
            <consortium name="DOE Joint Genome Institute"/>
            <person name="Mondo S.J."/>
            <person name="Dannebaum R.O."/>
            <person name="Kuo R.C."/>
            <person name="Labutti K."/>
            <person name="Haridas S."/>
            <person name="Kuo A."/>
            <person name="Salamov A."/>
            <person name="Ahrendt S.R."/>
            <person name="Lipzen A."/>
            <person name="Sullivan W."/>
            <person name="Andreopoulos W.B."/>
            <person name="Clum A."/>
            <person name="Lindquist E."/>
            <person name="Daum C."/>
            <person name="Ramamoorthy G.K."/>
            <person name="Gryganskyi A."/>
            <person name="Culley D."/>
            <person name="Magnuson J.K."/>
            <person name="James T.Y."/>
            <person name="O'Malley M.A."/>
            <person name="Stajich J.E."/>
            <person name="Spatafora J.W."/>
            <person name="Visel A."/>
            <person name="Grigoriev I.V."/>
        </authorList>
    </citation>
    <scope>NUCLEOTIDE SEQUENCE [LARGE SCALE GENOMIC DNA]</scope>
    <source>
        <strain evidence="2 3">62-1032</strain>
    </source>
</reference>
<keyword evidence="3" id="KW-1185">Reference proteome</keyword>
<name>A0A1Y2D6F0_9BASI</name>
<dbReference type="Proteomes" id="UP000193467">
    <property type="component" value="Unassembled WGS sequence"/>
</dbReference>
<gene>
    <name evidence="2" type="ORF">BCR35DRAFT_224369</name>
</gene>
<evidence type="ECO:0000256" key="1">
    <source>
        <dbReference type="SAM" id="MobiDB-lite"/>
    </source>
</evidence>
<dbReference type="InParanoid" id="A0A1Y2D6F0"/>
<feature type="region of interest" description="Disordered" evidence="1">
    <location>
        <begin position="77"/>
        <end position="97"/>
    </location>
</feature>
<sequence>MATVLRHLPVRFSSLLLPYISARRQSRTTRKVSFPLDATLTGFLSTGLTNPLVPLPRILTPLLDDLCSPTPSPSLPSLPFPLIMPGPPRPAKGARQPSSIVRLIEFGGYHGVDEGSSRGGT</sequence>
<dbReference type="EMBL" id="MCGR01000094">
    <property type="protein sequence ID" value="ORY54871.1"/>
    <property type="molecule type" value="Genomic_DNA"/>
</dbReference>
<evidence type="ECO:0000313" key="3">
    <source>
        <dbReference type="Proteomes" id="UP000193467"/>
    </source>
</evidence>
<dbReference type="AlphaFoldDB" id="A0A1Y2D6F0"/>
<comment type="caution">
    <text evidence="2">The sequence shown here is derived from an EMBL/GenBank/DDBJ whole genome shotgun (WGS) entry which is preliminary data.</text>
</comment>
<feature type="compositionally biased region" description="Pro residues" evidence="1">
    <location>
        <begin position="77"/>
        <end position="90"/>
    </location>
</feature>
<evidence type="ECO:0000313" key="2">
    <source>
        <dbReference type="EMBL" id="ORY54871.1"/>
    </source>
</evidence>
<organism evidence="2 3">
    <name type="scientific">Leucosporidium creatinivorum</name>
    <dbReference type="NCBI Taxonomy" id="106004"/>
    <lineage>
        <taxon>Eukaryota</taxon>
        <taxon>Fungi</taxon>
        <taxon>Dikarya</taxon>
        <taxon>Basidiomycota</taxon>
        <taxon>Pucciniomycotina</taxon>
        <taxon>Microbotryomycetes</taxon>
        <taxon>Leucosporidiales</taxon>
        <taxon>Leucosporidium</taxon>
    </lineage>
</organism>